<name>A0ABN9MNN2_9NEOB</name>
<keyword evidence="2" id="KW-0808">Transferase</keyword>
<keyword evidence="5" id="KW-0067">ATP-binding</keyword>
<comment type="caution">
    <text evidence="7">The sequence shown here is derived from an EMBL/GenBank/DDBJ whole genome shotgun (WGS) entry which is preliminary data.</text>
</comment>
<organism evidence="7 8">
    <name type="scientific">Ranitomeya imitator</name>
    <name type="common">mimic poison frog</name>
    <dbReference type="NCBI Taxonomy" id="111125"/>
    <lineage>
        <taxon>Eukaryota</taxon>
        <taxon>Metazoa</taxon>
        <taxon>Chordata</taxon>
        <taxon>Craniata</taxon>
        <taxon>Vertebrata</taxon>
        <taxon>Euteleostomi</taxon>
        <taxon>Amphibia</taxon>
        <taxon>Batrachia</taxon>
        <taxon>Anura</taxon>
        <taxon>Neobatrachia</taxon>
        <taxon>Hyloidea</taxon>
        <taxon>Dendrobatidae</taxon>
        <taxon>Dendrobatinae</taxon>
        <taxon>Ranitomeya</taxon>
    </lineage>
</organism>
<protein>
    <submittedName>
        <fullName evidence="7">Uncharacterized protein</fullName>
    </submittedName>
</protein>
<dbReference type="PANTHER" id="PTHR46485:SF3">
    <property type="entry name" value="DUAL SPECIFICITY TESTIS-SPECIFIC PROTEIN KINASE 1"/>
    <property type="match status" value="1"/>
</dbReference>
<dbReference type="PANTHER" id="PTHR46485">
    <property type="entry name" value="LIM DOMAIN KINASE 1"/>
    <property type="match status" value="1"/>
</dbReference>
<keyword evidence="4" id="KW-0418">Kinase</keyword>
<feature type="region of interest" description="Disordered" evidence="6">
    <location>
        <begin position="253"/>
        <end position="358"/>
    </location>
</feature>
<feature type="region of interest" description="Disordered" evidence="6">
    <location>
        <begin position="446"/>
        <end position="536"/>
    </location>
</feature>
<feature type="region of interest" description="Disordered" evidence="6">
    <location>
        <begin position="370"/>
        <end position="417"/>
    </location>
</feature>
<feature type="compositionally biased region" description="Basic and acidic residues" evidence="6">
    <location>
        <begin position="290"/>
        <end position="300"/>
    </location>
</feature>
<evidence type="ECO:0000256" key="6">
    <source>
        <dbReference type="SAM" id="MobiDB-lite"/>
    </source>
</evidence>
<keyword evidence="3" id="KW-0547">Nucleotide-binding</keyword>
<evidence type="ECO:0000313" key="7">
    <source>
        <dbReference type="EMBL" id="CAJ0968401.1"/>
    </source>
</evidence>
<dbReference type="Proteomes" id="UP001176940">
    <property type="component" value="Unassembled WGS sequence"/>
</dbReference>
<feature type="compositionally biased region" description="Basic and acidic residues" evidence="6">
    <location>
        <begin position="14"/>
        <end position="25"/>
    </location>
</feature>
<feature type="compositionally biased region" description="Polar residues" evidence="6">
    <location>
        <begin position="195"/>
        <end position="216"/>
    </location>
</feature>
<gene>
    <name evidence="7" type="ORF">RIMI_LOCUS23060948</name>
</gene>
<evidence type="ECO:0000256" key="5">
    <source>
        <dbReference type="ARBA" id="ARBA00022840"/>
    </source>
</evidence>
<feature type="compositionally biased region" description="Basic and acidic residues" evidence="6">
    <location>
        <begin position="310"/>
        <end position="326"/>
    </location>
</feature>
<feature type="region of interest" description="Disordered" evidence="6">
    <location>
        <begin position="131"/>
        <end position="173"/>
    </location>
</feature>
<feature type="compositionally biased region" description="Polar residues" evidence="6">
    <location>
        <begin position="402"/>
        <end position="417"/>
    </location>
</feature>
<feature type="region of interest" description="Disordered" evidence="6">
    <location>
        <begin position="1"/>
        <end position="57"/>
    </location>
</feature>
<dbReference type="EMBL" id="CAUEEQ010079232">
    <property type="protein sequence ID" value="CAJ0968401.1"/>
    <property type="molecule type" value="Genomic_DNA"/>
</dbReference>
<evidence type="ECO:0000256" key="4">
    <source>
        <dbReference type="ARBA" id="ARBA00022777"/>
    </source>
</evidence>
<dbReference type="InterPro" id="IPR050940">
    <property type="entry name" value="Actin_reg-Ser/Thr_kinase"/>
</dbReference>
<reference evidence="7" key="1">
    <citation type="submission" date="2023-07" db="EMBL/GenBank/DDBJ databases">
        <authorList>
            <person name="Stuckert A."/>
        </authorList>
    </citation>
    <scope>NUCLEOTIDE SEQUENCE</scope>
</reference>
<feature type="compositionally biased region" description="Polar residues" evidence="6">
    <location>
        <begin position="31"/>
        <end position="50"/>
    </location>
</feature>
<feature type="compositionally biased region" description="Acidic residues" evidence="6">
    <location>
        <begin position="446"/>
        <end position="455"/>
    </location>
</feature>
<feature type="region of interest" description="Disordered" evidence="6">
    <location>
        <begin position="195"/>
        <end position="219"/>
    </location>
</feature>
<feature type="compositionally biased region" description="Polar residues" evidence="6">
    <location>
        <begin position="146"/>
        <end position="156"/>
    </location>
</feature>
<evidence type="ECO:0000256" key="3">
    <source>
        <dbReference type="ARBA" id="ARBA00022741"/>
    </source>
</evidence>
<sequence length="536" mass="58878">MPQDKEMMLSNGGRHSDPSDNEARTWDLPTSPDQRLSRSQSDMFSPQTPLALTGPYSDFLPDTPARFNPFSQREDLKGGRIKLYDTPSKSVISLTFDLPPPMSYQLSSPITPEPMLDAPCEFSDIMTRPRRCRSLPSSPEIVRRGSSCSVTTPMQRSHQDNGESGNYWHTPGSRDTQTLNGFLPNHFPNCLPQGNSPENLSVTMKSPKNQQSNGISSLRLDKDLTLNPITQPSCPEWRAVQPSDLQTIIGDVKESPTEGSIPQCNVDKTTRSPPCGDDKLPDPEPLDSSTRVHECKDDSFQKNSHSGGRKLQDRLKDWSRKLKPIEESSGIYPEMNHSGMGEPMDCSSSPESAEENAFCRSPPCLQNNGSLLAASTSPHSSSCSTPSSSRSPSPPVSPWQLEAQSVPNRLSLSDNNNVVGSKPISHQREALYVPSLDFVQRFCLDEDFGDDDEGRDDVGSDEGHADDGRDDGRDDVGYDEGHADGGRDDGRDDVGYDEGHADGGRDDEGRDDVGFDEGHADGDGRDDDQFVKHLRV</sequence>
<feature type="compositionally biased region" description="Polar residues" evidence="6">
    <location>
        <begin position="257"/>
        <end position="267"/>
    </location>
</feature>
<feature type="compositionally biased region" description="Basic and acidic residues" evidence="6">
    <location>
        <begin position="456"/>
        <end position="536"/>
    </location>
</feature>
<proteinExistence type="predicted"/>
<keyword evidence="8" id="KW-1185">Reference proteome</keyword>
<accession>A0ABN9MNN2</accession>
<evidence type="ECO:0000313" key="8">
    <source>
        <dbReference type="Proteomes" id="UP001176940"/>
    </source>
</evidence>
<feature type="compositionally biased region" description="Low complexity" evidence="6">
    <location>
        <begin position="375"/>
        <end position="391"/>
    </location>
</feature>
<keyword evidence="1" id="KW-0723">Serine/threonine-protein kinase</keyword>
<evidence type="ECO:0000256" key="2">
    <source>
        <dbReference type="ARBA" id="ARBA00022679"/>
    </source>
</evidence>
<evidence type="ECO:0000256" key="1">
    <source>
        <dbReference type="ARBA" id="ARBA00022527"/>
    </source>
</evidence>